<gene>
    <name evidence="1" type="ORF">LRS13_06330</name>
</gene>
<dbReference type="EMBL" id="CP088295">
    <property type="protein sequence ID" value="UUY05142.1"/>
    <property type="molecule type" value="Genomic_DNA"/>
</dbReference>
<accession>A0ABY5PKP3</accession>
<proteinExistence type="predicted"/>
<protein>
    <submittedName>
        <fullName evidence="1">Uncharacterized protein</fullName>
    </submittedName>
</protein>
<dbReference type="RefSeq" id="WP_353865604.1">
    <property type="nucleotide sequence ID" value="NZ_CP088295.1"/>
</dbReference>
<organism evidence="1 2">
    <name type="scientific">Svornostia abyssi</name>
    <dbReference type="NCBI Taxonomy" id="2898438"/>
    <lineage>
        <taxon>Bacteria</taxon>
        <taxon>Bacillati</taxon>
        <taxon>Actinomycetota</taxon>
        <taxon>Thermoleophilia</taxon>
        <taxon>Solirubrobacterales</taxon>
        <taxon>Baekduiaceae</taxon>
        <taxon>Svornostia</taxon>
    </lineage>
</organism>
<reference evidence="2" key="1">
    <citation type="submission" date="2021-11" db="EMBL/GenBank/DDBJ databases">
        <title>Cultivation dependent microbiological survey of springs from the worlds oldest radium mine currently devoted to the extraction of radon-saturated water.</title>
        <authorList>
            <person name="Kapinusova G."/>
            <person name="Smrhova T."/>
            <person name="Strejcek M."/>
            <person name="Suman J."/>
            <person name="Jani K."/>
            <person name="Pajer P."/>
            <person name="Uhlik O."/>
        </authorList>
    </citation>
    <scope>NUCLEOTIDE SEQUENCE [LARGE SCALE GENOMIC DNA]</scope>
    <source>
        <strain evidence="2">J379</strain>
    </source>
</reference>
<sequence>MSGKMNWAAAQVQVRVGPRTGNGGALHGRPLERDRKVTRLHVTRTYVAGRVEFGWGADGVHLRTAGREHETWFPAYAIHDVFQGLSRGGSDYDADLYYSVYAEAALLVDEGASLDHPDIAIDPPAVRARRMASEYTFHGYRCWVESREGASWLEFGRYPTRVPMASVPFDLAVQAWRDERLLAITGVLVRFLHIDDRLTPRQQGIRMREHARRILDAPEECLPELATETRELLIDWSTARRAQRGA</sequence>
<evidence type="ECO:0000313" key="1">
    <source>
        <dbReference type="EMBL" id="UUY05142.1"/>
    </source>
</evidence>
<name>A0ABY5PKP3_9ACTN</name>
<evidence type="ECO:0000313" key="2">
    <source>
        <dbReference type="Proteomes" id="UP001058860"/>
    </source>
</evidence>
<dbReference type="Proteomes" id="UP001058860">
    <property type="component" value="Chromosome"/>
</dbReference>
<keyword evidence="2" id="KW-1185">Reference proteome</keyword>